<dbReference type="InterPro" id="IPR007219">
    <property type="entry name" value="XnlR_reg_dom"/>
</dbReference>
<dbReference type="GO" id="GO:0008270">
    <property type="term" value="F:zinc ion binding"/>
    <property type="evidence" value="ECO:0007669"/>
    <property type="project" value="InterPro"/>
</dbReference>
<gene>
    <name evidence="8" type="ORF">N7498_009694</name>
</gene>
<dbReference type="SMART" id="SM00906">
    <property type="entry name" value="Fungal_trans"/>
    <property type="match status" value="1"/>
</dbReference>
<keyword evidence="9" id="KW-1185">Reference proteome</keyword>
<dbReference type="GO" id="GO:0005634">
    <property type="term" value="C:nucleus"/>
    <property type="evidence" value="ECO:0007669"/>
    <property type="project" value="UniProtKB-SubCell"/>
</dbReference>
<dbReference type="EMBL" id="JAPQKR010000016">
    <property type="protein sequence ID" value="KAJ5190709.1"/>
    <property type="molecule type" value="Genomic_DNA"/>
</dbReference>
<evidence type="ECO:0000313" key="8">
    <source>
        <dbReference type="EMBL" id="KAJ5190709.1"/>
    </source>
</evidence>
<evidence type="ECO:0000259" key="7">
    <source>
        <dbReference type="SMART" id="SM00906"/>
    </source>
</evidence>
<dbReference type="GO" id="GO:0006351">
    <property type="term" value="P:DNA-templated transcription"/>
    <property type="evidence" value="ECO:0007669"/>
    <property type="project" value="InterPro"/>
</dbReference>
<protein>
    <recommendedName>
        <fullName evidence="7">Xylanolytic transcriptional activator regulatory domain-containing protein</fullName>
    </recommendedName>
</protein>
<dbReference type="GO" id="GO:0003700">
    <property type="term" value="F:DNA-binding transcription factor activity"/>
    <property type="evidence" value="ECO:0007669"/>
    <property type="project" value="InterPro"/>
</dbReference>
<dbReference type="Pfam" id="PF04082">
    <property type="entry name" value="Fungal_trans"/>
    <property type="match status" value="1"/>
</dbReference>
<evidence type="ECO:0000256" key="1">
    <source>
        <dbReference type="ARBA" id="ARBA00004123"/>
    </source>
</evidence>
<dbReference type="OrthoDB" id="4116913at2759"/>
<dbReference type="PANTHER" id="PTHR46910">
    <property type="entry name" value="TRANSCRIPTION FACTOR PDR1"/>
    <property type="match status" value="1"/>
</dbReference>
<keyword evidence="4" id="KW-0804">Transcription</keyword>
<evidence type="ECO:0000256" key="6">
    <source>
        <dbReference type="SAM" id="MobiDB-lite"/>
    </source>
</evidence>
<keyword evidence="3" id="KW-0238">DNA-binding</keyword>
<comment type="subcellular location">
    <subcellularLocation>
        <location evidence="1">Nucleus</location>
    </subcellularLocation>
</comment>
<evidence type="ECO:0000256" key="5">
    <source>
        <dbReference type="ARBA" id="ARBA00023242"/>
    </source>
</evidence>
<feature type="non-terminal residue" evidence="8">
    <location>
        <position position="625"/>
    </location>
</feature>
<feature type="region of interest" description="Disordered" evidence="6">
    <location>
        <begin position="40"/>
        <end position="79"/>
    </location>
</feature>
<reference evidence="8" key="2">
    <citation type="journal article" date="2023" name="IMA Fungus">
        <title>Comparative genomic study of the Penicillium genus elucidates a diverse pangenome and 15 lateral gene transfer events.</title>
        <authorList>
            <person name="Petersen C."/>
            <person name="Sorensen T."/>
            <person name="Nielsen M.R."/>
            <person name="Sondergaard T.E."/>
            <person name="Sorensen J.L."/>
            <person name="Fitzpatrick D.A."/>
            <person name="Frisvad J.C."/>
            <person name="Nielsen K.L."/>
        </authorList>
    </citation>
    <scope>NUCLEOTIDE SEQUENCE</scope>
    <source>
        <strain evidence="8">IBT 15544</strain>
    </source>
</reference>
<dbReference type="InterPro" id="IPR050987">
    <property type="entry name" value="AtrR-like"/>
</dbReference>
<proteinExistence type="predicted"/>
<dbReference type="CDD" id="cd12148">
    <property type="entry name" value="fungal_TF_MHR"/>
    <property type="match status" value="1"/>
</dbReference>
<accession>A0A9W9J531</accession>
<feature type="compositionally biased region" description="Low complexity" evidence="6">
    <location>
        <begin position="58"/>
        <end position="75"/>
    </location>
</feature>
<dbReference type="GO" id="GO:0003677">
    <property type="term" value="F:DNA binding"/>
    <property type="evidence" value="ECO:0007669"/>
    <property type="project" value="UniProtKB-KW"/>
</dbReference>
<dbReference type="PANTHER" id="PTHR46910:SF37">
    <property type="entry name" value="ZN(II)2CYS6 TRANSCRIPTION FACTOR (EUROFUNG)"/>
    <property type="match status" value="1"/>
</dbReference>
<dbReference type="GeneID" id="83184051"/>
<name>A0A9W9J531_9EURO</name>
<keyword evidence="5" id="KW-0539">Nucleus</keyword>
<dbReference type="AlphaFoldDB" id="A0A9W9J531"/>
<comment type="caution">
    <text evidence="8">The sequence shown here is derived from an EMBL/GenBank/DDBJ whole genome shotgun (WGS) entry which is preliminary data.</text>
</comment>
<reference evidence="8" key="1">
    <citation type="submission" date="2022-12" db="EMBL/GenBank/DDBJ databases">
        <authorList>
            <person name="Petersen C."/>
        </authorList>
    </citation>
    <scope>NUCLEOTIDE SEQUENCE</scope>
    <source>
        <strain evidence="8">IBT 15544</strain>
    </source>
</reference>
<organism evidence="8 9">
    <name type="scientific">Penicillium cinerascens</name>
    <dbReference type="NCBI Taxonomy" id="70096"/>
    <lineage>
        <taxon>Eukaryota</taxon>
        <taxon>Fungi</taxon>
        <taxon>Dikarya</taxon>
        <taxon>Ascomycota</taxon>
        <taxon>Pezizomycotina</taxon>
        <taxon>Eurotiomycetes</taxon>
        <taxon>Eurotiomycetidae</taxon>
        <taxon>Eurotiales</taxon>
        <taxon>Aspergillaceae</taxon>
        <taxon>Penicillium</taxon>
    </lineage>
</organism>
<evidence type="ECO:0000256" key="3">
    <source>
        <dbReference type="ARBA" id="ARBA00023125"/>
    </source>
</evidence>
<evidence type="ECO:0000313" key="9">
    <source>
        <dbReference type="Proteomes" id="UP001150904"/>
    </source>
</evidence>
<sequence>PAHCGIACFNTFTFSGSSDVQSLFHRIQQLEGELEGVLSRVEPTPDSACRDVTNPEKSTTSGPSSTNPSNVSTVTSDRERIAVSRSSLCPTDLTQTPANSCDYLAKEYLAKGSRSATQWGPNWYFNGIPMSSEAGRRWVSIRTAQEVTWADFSIPIMEYSPPWALQPFFSPELCELPDKDAAREIMSAFFRSRFRLRFPVLDEILFETTMETAYGPADGPVFSPMQVSAKACVLSALSIAPRGNASKQISRSVDVDLCAAKAQYLLLHISKDSSLSTLQTALVLQIQRAFHADWQGAAFFQSIACRIVCALRGHLYHPSNPFGLERSRSERENDHTRMLFWLCYMLDKDISLCTGNPPLLTDVYCDLDLPDNYFDHYTYLPGLDTFFAGDDEAHRYLTPHLPGDPRLSHLKEKVCRQLLSARALKDNDNQLLLNIRQLDDEIEHWRLSIPVNFRPALSVSKNPIPIGSDEGIPYMIHRMSLQLDYHYLMTVIHTTVRKCTIETSDEIPDLHSVVHSSFDLSLMASRSTLWCLRILVSTLREDAFRFVTFYSSTAALSLFLNIVIHPLDSQSRIDLELLISAANMIRDIPVGALTQSEIARVQETGNFLMRLVWLGTCAVTKAERE</sequence>
<dbReference type="Proteomes" id="UP001150904">
    <property type="component" value="Unassembled WGS sequence"/>
</dbReference>
<dbReference type="RefSeq" id="XP_058303649.1">
    <property type="nucleotide sequence ID" value="XM_058456750.1"/>
</dbReference>
<keyword evidence="2" id="KW-0805">Transcription regulation</keyword>
<evidence type="ECO:0000256" key="2">
    <source>
        <dbReference type="ARBA" id="ARBA00023015"/>
    </source>
</evidence>
<evidence type="ECO:0000256" key="4">
    <source>
        <dbReference type="ARBA" id="ARBA00023163"/>
    </source>
</evidence>
<feature type="domain" description="Xylanolytic transcriptional activator regulatory" evidence="7">
    <location>
        <begin position="297"/>
        <end position="376"/>
    </location>
</feature>